<reference evidence="2" key="1">
    <citation type="submission" date="2022-12" db="EMBL/GenBank/DDBJ databases">
        <title>Draft genome assemblies for two species of Escallonia (Escalloniales).</title>
        <authorList>
            <person name="Chanderbali A."/>
            <person name="Dervinis C."/>
            <person name="Anghel I."/>
            <person name="Soltis D."/>
            <person name="Soltis P."/>
            <person name="Zapata F."/>
        </authorList>
    </citation>
    <scope>NUCLEOTIDE SEQUENCE</scope>
    <source>
        <strain evidence="2">UCBG92.1500</strain>
        <tissue evidence="2">Leaf</tissue>
    </source>
</reference>
<organism evidence="2 3">
    <name type="scientific">Escallonia rubra</name>
    <dbReference type="NCBI Taxonomy" id="112253"/>
    <lineage>
        <taxon>Eukaryota</taxon>
        <taxon>Viridiplantae</taxon>
        <taxon>Streptophyta</taxon>
        <taxon>Embryophyta</taxon>
        <taxon>Tracheophyta</taxon>
        <taxon>Spermatophyta</taxon>
        <taxon>Magnoliopsida</taxon>
        <taxon>eudicotyledons</taxon>
        <taxon>Gunneridae</taxon>
        <taxon>Pentapetalae</taxon>
        <taxon>asterids</taxon>
        <taxon>campanulids</taxon>
        <taxon>Escalloniales</taxon>
        <taxon>Escalloniaceae</taxon>
        <taxon>Escallonia</taxon>
    </lineage>
</organism>
<dbReference type="EMBL" id="JAVXUO010000466">
    <property type="protein sequence ID" value="KAK2991832.1"/>
    <property type="molecule type" value="Genomic_DNA"/>
</dbReference>
<dbReference type="InterPro" id="IPR015915">
    <property type="entry name" value="Kelch-typ_b-propeller"/>
</dbReference>
<feature type="region of interest" description="Disordered" evidence="1">
    <location>
        <begin position="1"/>
        <end position="32"/>
    </location>
</feature>
<name>A0AA88UVV9_9ASTE</name>
<feature type="compositionally biased region" description="Basic and acidic residues" evidence="1">
    <location>
        <begin position="8"/>
        <end position="18"/>
    </location>
</feature>
<protein>
    <recommendedName>
        <fullName evidence="4">F-box/kelch-repeat protein SKIP25</fullName>
    </recommendedName>
</protein>
<evidence type="ECO:0000313" key="3">
    <source>
        <dbReference type="Proteomes" id="UP001187471"/>
    </source>
</evidence>
<gene>
    <name evidence="2" type="ORF">RJ640_025738</name>
</gene>
<dbReference type="Proteomes" id="UP001187471">
    <property type="component" value="Unassembled WGS sequence"/>
</dbReference>
<dbReference type="PANTHER" id="PTHR47590:SF7">
    <property type="entry name" value="OS06G0711700 PROTEIN"/>
    <property type="match status" value="1"/>
</dbReference>
<keyword evidence="3" id="KW-1185">Reference proteome</keyword>
<evidence type="ECO:0000256" key="1">
    <source>
        <dbReference type="SAM" id="MobiDB-lite"/>
    </source>
</evidence>
<dbReference type="AlphaFoldDB" id="A0AA88UVV9"/>
<comment type="caution">
    <text evidence="2">The sequence shown here is derived from an EMBL/GenBank/DDBJ whole genome shotgun (WGS) entry which is preliminary data.</text>
</comment>
<evidence type="ECO:0008006" key="4">
    <source>
        <dbReference type="Google" id="ProtNLM"/>
    </source>
</evidence>
<sequence>MSTTLKHSKSESSSDKVLHNTTSKSESSSDKVLHNESTTLIPGLPNHLAHLCLFRLHPALLYPVCSSWRRLIYSPSFPPFPSLYVLLSPRTSDEDSSNSLDEFFFFDPISSTWCPLPSPPSDPPLRLLHRHPSFISRNLPVQSLTVSGHLVLIAASTHHFFPALPRPLVFHPLSKQWFFGPSLPAPRRWCVAGSADGTVYVASGIGANYQPDVARSFEKWDLKKNSTEWRWEKLAELKDGRFSREAVEAVGFRDKLGMVNVKGHALKEGAVYDVVKDKWEKMPEGMLAGWNGPAASNEEDVMYVVDDEKGGLKKYDMENDCWQEMIESSERLKGAEQIAVGRGRLCAACGNGGRIAVVDVARPARGWFVHPPPDMEVVAVHILPRMNRQL</sequence>
<dbReference type="SUPFAM" id="SSF117281">
    <property type="entry name" value="Kelch motif"/>
    <property type="match status" value="1"/>
</dbReference>
<dbReference type="PANTHER" id="PTHR47590">
    <property type="entry name" value="F-BOX/KELCH-REPEAT PROTEIN SKIP25"/>
    <property type="match status" value="1"/>
</dbReference>
<evidence type="ECO:0000313" key="2">
    <source>
        <dbReference type="EMBL" id="KAK2991832.1"/>
    </source>
</evidence>
<proteinExistence type="predicted"/>
<dbReference type="Gene3D" id="2.120.10.80">
    <property type="entry name" value="Kelch-type beta propeller"/>
    <property type="match status" value="1"/>
</dbReference>
<accession>A0AA88UVV9</accession>